<dbReference type="CDD" id="cd07808">
    <property type="entry name" value="ASKHA_NBD_FGGY_EcXK-like"/>
    <property type="match status" value="1"/>
</dbReference>
<comment type="similarity">
    <text evidence="1">Belongs to the FGGY kinase family.</text>
</comment>
<dbReference type="Pfam" id="PF00370">
    <property type="entry name" value="FGGY_N"/>
    <property type="match status" value="1"/>
</dbReference>
<dbReference type="Pfam" id="PF02782">
    <property type="entry name" value="FGGY_C"/>
    <property type="match status" value="1"/>
</dbReference>
<comment type="caution">
    <text evidence="6">The sequence shown here is derived from an EMBL/GenBank/DDBJ whole genome shotgun (WGS) entry which is preliminary data.</text>
</comment>
<evidence type="ECO:0000259" key="4">
    <source>
        <dbReference type="Pfam" id="PF00370"/>
    </source>
</evidence>
<dbReference type="GO" id="GO:0004856">
    <property type="term" value="F:D-xylulokinase activity"/>
    <property type="evidence" value="ECO:0007669"/>
    <property type="project" value="UniProtKB-EC"/>
</dbReference>
<name>A0ABM8S6T5_9BURK</name>
<dbReference type="PANTHER" id="PTHR43095:SF5">
    <property type="entry name" value="XYLULOSE KINASE"/>
    <property type="match status" value="1"/>
</dbReference>
<dbReference type="PANTHER" id="PTHR43095">
    <property type="entry name" value="SUGAR KINASE"/>
    <property type="match status" value="1"/>
</dbReference>
<accession>A0ABM8S6T5</accession>
<dbReference type="EC" id="2.7.1.17" evidence="6"/>
<dbReference type="InterPro" id="IPR018484">
    <property type="entry name" value="FGGY_N"/>
</dbReference>
<feature type="domain" description="Carbohydrate kinase FGGY N-terminal" evidence="4">
    <location>
        <begin position="4"/>
        <end position="233"/>
    </location>
</feature>
<sequence length="508" mass="53213">MNFLGIDLGTGSLKVVIVDENGREQAAASVPYALETPHAGWAEMSVQTWWRALCEAAARLPADARQNVEAIGFSGQMHGVILVDADGEAVRPAMLWPDTRALALLDEWPESQPNPVAPGMAGPLLCWIVRHEPQSARKTRWALQPKDWLRVALGGVVATDPSDACATALADPAGVWDRALLDRLELPHEWFAPLAPSYAAGGVLSEKAAQALGLRAGIVLAIGAADTPCAALGSGLAHDGDALLTTGTGGQIVVLAGHAPAAVKGLHRYRAASDHWYRMAAMQNVGVALERVRGWLSYEWADAYRDAFGETGVSAENAAENAADGATDGATENAAGAAAKAPAGLTFLPYLTGERTPWLNPAARGGWLGLALDHTRGTMMRAAFEGVAFSLRAGLDAIRASGANVTALKLAGGGSVDARWRQLLADALNVELYAVDCPNAAPRGAAILGALAKGHWHASDLAALAPGATRVAGPQNDAALAQRYARFLDLYGRVETWFGEDEGEGERS</sequence>
<proteinExistence type="inferred from homology"/>
<gene>
    <name evidence="6" type="primary">xylB_3</name>
    <name evidence="6" type="ORF">R69888_04818</name>
</gene>
<dbReference type="InterPro" id="IPR018485">
    <property type="entry name" value="FGGY_C"/>
</dbReference>
<dbReference type="InterPro" id="IPR000577">
    <property type="entry name" value="Carb_kinase_FGGY"/>
</dbReference>
<evidence type="ECO:0000259" key="5">
    <source>
        <dbReference type="Pfam" id="PF02782"/>
    </source>
</evidence>
<reference evidence="6 7" key="1">
    <citation type="submission" date="2021-02" db="EMBL/GenBank/DDBJ databases">
        <authorList>
            <person name="Vanwijnsberghe S."/>
        </authorList>
    </citation>
    <scope>NUCLEOTIDE SEQUENCE [LARGE SCALE GENOMIC DNA]</scope>
    <source>
        <strain evidence="6 7">LMG 31837</strain>
    </source>
</reference>
<keyword evidence="7" id="KW-1185">Reference proteome</keyword>
<evidence type="ECO:0000313" key="6">
    <source>
        <dbReference type="EMBL" id="CAE6792328.1"/>
    </source>
</evidence>
<dbReference type="Proteomes" id="UP000672526">
    <property type="component" value="Unassembled WGS sequence"/>
</dbReference>
<dbReference type="EMBL" id="CAJNBK010000016">
    <property type="protein sequence ID" value="CAE6792328.1"/>
    <property type="molecule type" value="Genomic_DNA"/>
</dbReference>
<protein>
    <submittedName>
        <fullName evidence="6">Xylulose kinase</fullName>
        <ecNumber evidence="6">2.7.1.17</ecNumber>
    </submittedName>
</protein>
<keyword evidence="3 6" id="KW-0418">Kinase</keyword>
<dbReference type="PIRSF" id="PIRSF000538">
    <property type="entry name" value="GlpK"/>
    <property type="match status" value="1"/>
</dbReference>
<dbReference type="SUPFAM" id="SSF53067">
    <property type="entry name" value="Actin-like ATPase domain"/>
    <property type="match status" value="2"/>
</dbReference>
<keyword evidence="2 6" id="KW-0808">Transferase</keyword>
<evidence type="ECO:0000313" key="7">
    <source>
        <dbReference type="Proteomes" id="UP000672526"/>
    </source>
</evidence>
<evidence type="ECO:0000256" key="1">
    <source>
        <dbReference type="ARBA" id="ARBA00009156"/>
    </source>
</evidence>
<feature type="domain" description="Carbohydrate kinase FGGY C-terminal" evidence="5">
    <location>
        <begin position="245"/>
        <end position="452"/>
    </location>
</feature>
<evidence type="ECO:0000256" key="3">
    <source>
        <dbReference type="ARBA" id="ARBA00022777"/>
    </source>
</evidence>
<organism evidence="6 7">
    <name type="scientific">Paraburkholderia haematera</name>
    <dbReference type="NCBI Taxonomy" id="2793077"/>
    <lineage>
        <taxon>Bacteria</taxon>
        <taxon>Pseudomonadati</taxon>
        <taxon>Pseudomonadota</taxon>
        <taxon>Betaproteobacteria</taxon>
        <taxon>Burkholderiales</taxon>
        <taxon>Burkholderiaceae</taxon>
        <taxon>Paraburkholderia</taxon>
    </lineage>
</organism>
<dbReference type="RefSeq" id="WP_211613792.1">
    <property type="nucleotide sequence ID" value="NZ_CAJNBK010000016.1"/>
</dbReference>
<dbReference type="Gene3D" id="3.30.420.40">
    <property type="match status" value="2"/>
</dbReference>
<dbReference type="InterPro" id="IPR050406">
    <property type="entry name" value="FGGY_Carb_Kinase"/>
</dbReference>
<evidence type="ECO:0000256" key="2">
    <source>
        <dbReference type="ARBA" id="ARBA00022679"/>
    </source>
</evidence>
<dbReference type="InterPro" id="IPR043129">
    <property type="entry name" value="ATPase_NBD"/>
</dbReference>